<dbReference type="GeneID" id="114441142"/>
<dbReference type="PANTHER" id="PTHR12086:SF9">
    <property type="entry name" value="EF-HAND DOMAIN-CONTAINING PROTEIN 1"/>
    <property type="match status" value="1"/>
</dbReference>
<name>A0A6P7IZB1_9TELE</name>
<dbReference type="InterPro" id="IPR040193">
    <property type="entry name" value="EFHC1/EFHC2/EFHB"/>
</dbReference>
<dbReference type="AlphaFoldDB" id="A0A6P7IZB1"/>
<proteinExistence type="predicted"/>
<keyword evidence="2" id="KW-0963">Cytoplasm</keyword>
<accession>A0A6P7IZB1</accession>
<protein>
    <submittedName>
        <fullName evidence="8">EF-hand domain-containing protein 1-like</fullName>
    </submittedName>
</protein>
<dbReference type="SMART" id="SM00676">
    <property type="entry name" value="DM10"/>
    <property type="match status" value="3"/>
</dbReference>
<evidence type="ECO:0000313" key="7">
    <source>
        <dbReference type="Proteomes" id="UP000515145"/>
    </source>
</evidence>
<gene>
    <name evidence="8" type="primary">LOC114441142</name>
</gene>
<evidence type="ECO:0000256" key="1">
    <source>
        <dbReference type="ARBA" id="ARBA00004430"/>
    </source>
</evidence>
<organism evidence="7 8">
    <name type="scientific">Parambassis ranga</name>
    <name type="common">Indian glassy fish</name>
    <dbReference type="NCBI Taxonomy" id="210632"/>
    <lineage>
        <taxon>Eukaryota</taxon>
        <taxon>Metazoa</taxon>
        <taxon>Chordata</taxon>
        <taxon>Craniata</taxon>
        <taxon>Vertebrata</taxon>
        <taxon>Euteleostomi</taxon>
        <taxon>Actinopterygii</taxon>
        <taxon>Neopterygii</taxon>
        <taxon>Teleostei</taxon>
        <taxon>Neoteleostei</taxon>
        <taxon>Acanthomorphata</taxon>
        <taxon>Ovalentaria</taxon>
        <taxon>Ambassidae</taxon>
        <taxon>Parambassis</taxon>
    </lineage>
</organism>
<evidence type="ECO:0000256" key="5">
    <source>
        <dbReference type="ARBA" id="ARBA00023273"/>
    </source>
</evidence>
<dbReference type="GO" id="GO:0060285">
    <property type="term" value="P:cilium-dependent cell motility"/>
    <property type="evidence" value="ECO:0007669"/>
    <property type="project" value="TreeGrafter"/>
</dbReference>
<feature type="domain" description="DM10" evidence="6">
    <location>
        <begin position="89"/>
        <end position="194"/>
    </location>
</feature>
<dbReference type="FunFam" id="2.30.29.170:FF:000002">
    <property type="entry name" value="EF-hand domain (C-terminal) containing 1"/>
    <property type="match status" value="1"/>
</dbReference>
<dbReference type="GO" id="GO:0000281">
    <property type="term" value="P:mitotic cytokinesis"/>
    <property type="evidence" value="ECO:0007669"/>
    <property type="project" value="TreeGrafter"/>
</dbReference>
<dbReference type="GO" id="GO:0072686">
    <property type="term" value="C:mitotic spindle"/>
    <property type="evidence" value="ECO:0007669"/>
    <property type="project" value="TreeGrafter"/>
</dbReference>
<dbReference type="OrthoDB" id="10255210at2759"/>
<keyword evidence="5" id="KW-0966">Cell projection</keyword>
<dbReference type="Proteomes" id="UP000515145">
    <property type="component" value="Chromosome 9"/>
</dbReference>
<dbReference type="RefSeq" id="XP_028269729.1">
    <property type="nucleotide sequence ID" value="XM_028413928.1"/>
</dbReference>
<feature type="domain" description="DM10" evidence="6">
    <location>
        <begin position="412"/>
        <end position="516"/>
    </location>
</feature>
<reference evidence="8" key="1">
    <citation type="submission" date="2025-08" db="UniProtKB">
        <authorList>
            <consortium name="RefSeq"/>
        </authorList>
    </citation>
    <scope>IDENTIFICATION</scope>
</reference>
<dbReference type="PANTHER" id="PTHR12086">
    <property type="entry name" value="EF-HAND DOMAIN C-TERMINAL CONTAINING PROTEIN"/>
    <property type="match status" value="1"/>
</dbReference>
<sequence>MSWNNHGLPFLPGYTFQNVTKSVFHHPQMLVYNNGFAVPRHPTVGIGQEPHISEQLTEQEISDLIFKTPVMAYSKGTASNFVPSYVALDKKVLRYFAYFTEEVHTSPDEQFRVRSVVIKYFLEDDTMQVYEPTVENSGLQQGMRLKRQRLPKTKDGVYYLWTDLNIGVDLEIFGFKYHITQCDAFTKDFMESKDIIVNDPEPMPVDLYTQRRKISPRCYTTPSKPGRMYQFLTMDGKVLRFFALLEGIDSVDCEIRAVIIRYYLADDTVDIREILKPNCGRESTPFLLRRQRLPKKIKPKTFPSSVLEISENEVDEYYSPKDFHVGQSITLLSHHFLLYDCDGFTKDYYQKNYPEMGMKPIEVTKKVNLLKDRCKEIPPYNGFGSLEDSLQNCFSLIPEPPKKDVLKMLMNDHNVLRYSARLDPQNPLNEGRRFILSYFLSNDTISIFEKPTRNSGYLRGMFLAKTRVPKPGSTVENPQFYSPADFAIGATVDVFKHRFVLTDADRYVLTYLESIVSEIPSETLNSLRHKLGVEMSNNEPTEQNEGKVEEP</sequence>
<evidence type="ECO:0000256" key="4">
    <source>
        <dbReference type="ARBA" id="ARBA00023212"/>
    </source>
</evidence>
<evidence type="ECO:0000259" key="6">
    <source>
        <dbReference type="PROSITE" id="PS51336"/>
    </source>
</evidence>
<dbReference type="InterPro" id="IPR006602">
    <property type="entry name" value="DM10_dom"/>
</dbReference>
<dbReference type="GO" id="GO:0007052">
    <property type="term" value="P:mitotic spindle organization"/>
    <property type="evidence" value="ECO:0007669"/>
    <property type="project" value="TreeGrafter"/>
</dbReference>
<dbReference type="PROSITE" id="PS51336">
    <property type="entry name" value="DM10"/>
    <property type="match status" value="3"/>
</dbReference>
<evidence type="ECO:0000313" key="8">
    <source>
        <dbReference type="RefSeq" id="XP_028269729.1"/>
    </source>
</evidence>
<comment type="subcellular location">
    <subcellularLocation>
        <location evidence="1">Cytoplasm</location>
        <location evidence="1">Cytoskeleton</location>
        <location evidence="1">Cilium axoneme</location>
    </subcellularLocation>
</comment>
<dbReference type="FunFam" id="2.30.29.170:FF:000004">
    <property type="entry name" value="EF-hand domain containing 2"/>
    <property type="match status" value="1"/>
</dbReference>
<dbReference type="InParanoid" id="A0A6P7IZB1"/>
<keyword evidence="7" id="KW-1185">Reference proteome</keyword>
<evidence type="ECO:0000256" key="3">
    <source>
        <dbReference type="ARBA" id="ARBA00022737"/>
    </source>
</evidence>
<dbReference type="FunFam" id="2.30.29.170:FF:000001">
    <property type="entry name" value="EF-hand domain containing 1"/>
    <property type="match status" value="1"/>
</dbReference>
<dbReference type="GO" id="GO:0005930">
    <property type="term" value="C:axoneme"/>
    <property type="evidence" value="ECO:0007669"/>
    <property type="project" value="UniProtKB-SubCell"/>
</dbReference>
<feature type="domain" description="DM10" evidence="6">
    <location>
        <begin position="235"/>
        <end position="353"/>
    </location>
</feature>
<dbReference type="GO" id="GO:0043014">
    <property type="term" value="F:alpha-tubulin binding"/>
    <property type="evidence" value="ECO:0007669"/>
    <property type="project" value="TreeGrafter"/>
</dbReference>
<dbReference type="Gene3D" id="2.30.29.170">
    <property type="match status" value="3"/>
</dbReference>
<dbReference type="Pfam" id="PF06565">
    <property type="entry name" value="DM10_dom"/>
    <property type="match status" value="3"/>
</dbReference>
<keyword evidence="3" id="KW-0677">Repeat</keyword>
<keyword evidence="4" id="KW-0206">Cytoskeleton</keyword>
<evidence type="ECO:0000256" key="2">
    <source>
        <dbReference type="ARBA" id="ARBA00022490"/>
    </source>
</evidence>